<evidence type="ECO:0000259" key="2">
    <source>
        <dbReference type="Pfam" id="PF17648"/>
    </source>
</evidence>
<dbReference type="PANTHER" id="PTHR38695:SF1">
    <property type="entry name" value="AMINO ACID PERMEASE_ SLC12A DOMAIN-CONTAINING PROTEIN"/>
    <property type="match status" value="1"/>
</dbReference>
<protein>
    <recommendedName>
        <fullName evidence="2">Luciferase domain-containing protein</fullName>
    </recommendedName>
</protein>
<dbReference type="PANTHER" id="PTHR38695">
    <property type="entry name" value="AMINO ACID PERMEASE_ SLC12A DOMAIN-CONTAINING PROTEIN"/>
    <property type="match status" value="1"/>
</dbReference>
<evidence type="ECO:0000256" key="1">
    <source>
        <dbReference type="SAM" id="Phobius"/>
    </source>
</evidence>
<keyword evidence="1" id="KW-0472">Membrane</keyword>
<dbReference type="OrthoDB" id="9987011at2759"/>
<reference evidence="3" key="1">
    <citation type="journal article" date="2021" name="Nat. Commun.">
        <title>Genetic determinants of endophytism in the Arabidopsis root mycobiome.</title>
        <authorList>
            <person name="Mesny F."/>
            <person name="Miyauchi S."/>
            <person name="Thiergart T."/>
            <person name="Pickel B."/>
            <person name="Atanasova L."/>
            <person name="Karlsson M."/>
            <person name="Huettel B."/>
            <person name="Barry K.W."/>
            <person name="Haridas S."/>
            <person name="Chen C."/>
            <person name="Bauer D."/>
            <person name="Andreopoulos W."/>
            <person name="Pangilinan J."/>
            <person name="LaButti K."/>
            <person name="Riley R."/>
            <person name="Lipzen A."/>
            <person name="Clum A."/>
            <person name="Drula E."/>
            <person name="Henrissat B."/>
            <person name="Kohler A."/>
            <person name="Grigoriev I.V."/>
            <person name="Martin F.M."/>
            <person name="Hacquard S."/>
        </authorList>
    </citation>
    <scope>NUCLEOTIDE SEQUENCE</scope>
    <source>
        <strain evidence="3">MPI-CAGE-CH-0235</strain>
    </source>
</reference>
<keyword evidence="1" id="KW-0812">Transmembrane</keyword>
<dbReference type="Pfam" id="PF17648">
    <property type="entry name" value="Luciferase"/>
    <property type="match status" value="1"/>
</dbReference>
<feature type="transmembrane region" description="Helical" evidence="1">
    <location>
        <begin position="59"/>
        <end position="76"/>
    </location>
</feature>
<sequence>MLPTHADAGDGDAGSYQAAQVSGRLSKEIKQTLLISYLDAKAWMAIAAFLTLSARLLGLRAAVAAVLMGMFVLHVVNDYRNYLNLGPGGTPSTFGGYLTIALLHLVALRDPLTGPKNGQDPMPQEGLLLRRDPLPCRAGPRPRVVGIAPQRQIDQNGSEACFQALSRALRDLADANPDKLSVGRSFIEKHGLALFGRHPLQTRWQGEIAHIHDSDYAMHMALHPQDIEHILEKRWGQRHPLAWEWGSWKMPVSSRAVMIYASRDEHELQVVAKIVEAAIWYTTGQDVELSFYVNSTQPGGSS</sequence>
<dbReference type="AlphaFoldDB" id="A0A8K0T2H1"/>
<gene>
    <name evidence="3" type="ORF">B0I35DRAFT_23881</name>
</gene>
<dbReference type="InterPro" id="IPR048273">
    <property type="entry name" value="Luciferase"/>
</dbReference>
<keyword evidence="4" id="KW-1185">Reference proteome</keyword>
<proteinExistence type="predicted"/>
<feature type="domain" description="Luciferase" evidence="2">
    <location>
        <begin position="206"/>
        <end position="278"/>
    </location>
</feature>
<dbReference type="EMBL" id="JAGPNK010000001">
    <property type="protein sequence ID" value="KAH7328668.1"/>
    <property type="molecule type" value="Genomic_DNA"/>
</dbReference>
<comment type="caution">
    <text evidence="3">The sequence shown here is derived from an EMBL/GenBank/DDBJ whole genome shotgun (WGS) entry which is preliminary data.</text>
</comment>
<dbReference type="Proteomes" id="UP000813444">
    <property type="component" value="Unassembled WGS sequence"/>
</dbReference>
<evidence type="ECO:0000313" key="3">
    <source>
        <dbReference type="EMBL" id="KAH7328668.1"/>
    </source>
</evidence>
<evidence type="ECO:0000313" key="4">
    <source>
        <dbReference type="Proteomes" id="UP000813444"/>
    </source>
</evidence>
<name>A0A8K0T2H1_9HYPO</name>
<keyword evidence="1" id="KW-1133">Transmembrane helix</keyword>
<accession>A0A8K0T2H1</accession>
<dbReference type="InterPro" id="IPR040841">
    <property type="entry name" value="Luciferase_dom"/>
</dbReference>
<feature type="transmembrane region" description="Helical" evidence="1">
    <location>
        <begin position="88"/>
        <end position="108"/>
    </location>
</feature>
<organism evidence="3 4">
    <name type="scientific">Stachybotrys elegans</name>
    <dbReference type="NCBI Taxonomy" id="80388"/>
    <lineage>
        <taxon>Eukaryota</taxon>
        <taxon>Fungi</taxon>
        <taxon>Dikarya</taxon>
        <taxon>Ascomycota</taxon>
        <taxon>Pezizomycotina</taxon>
        <taxon>Sordariomycetes</taxon>
        <taxon>Hypocreomycetidae</taxon>
        <taxon>Hypocreales</taxon>
        <taxon>Stachybotryaceae</taxon>
        <taxon>Stachybotrys</taxon>
    </lineage>
</organism>